<dbReference type="InterPro" id="IPR011990">
    <property type="entry name" value="TPR-like_helical_dom_sf"/>
</dbReference>
<dbReference type="SUPFAM" id="SSF48452">
    <property type="entry name" value="TPR-like"/>
    <property type="match status" value="1"/>
</dbReference>
<gene>
    <name evidence="4" type="ORF">ACFO0M_15380</name>
</gene>
<feature type="domain" description="HTH luxR-type" evidence="3">
    <location>
        <begin position="909"/>
        <end position="976"/>
    </location>
</feature>
<sequence length="978" mass="105482">MDPGLGRSLRSAAMVTRTASLHGRENALHQVKDLLGDARAGNGGSIFVHGESGVGRSRLLAEAGRIGQSAGMVVLRGRCGGLAPATPFRPLTEALLAFTRTAGTLTEALGPYRLLLGPLIPEWRDLGSTPADQSLIVLAEGVLRLLSLAGRQSGCLLVLDDLHNADTETLAIVEYLTDNLADQPVALIAATRDRDCAAMDLARTADRHRVASLLGLPRLTRDELRQTVADWLDGQPTRLPDDVLEPLWRTSAGNPALAEELLTEMIDSGWLSDTPQGWRLTGPPRAYVPGSVARRLARRLEACEPPERELLLSAAIFGERFPFTALHRITGLDEPDLVRELHRGVAADLVRPDGPDWYVFRHPLIAEALLDTCSSARRTQLATRAVETVEALHPDLPGIFCQLAATLRLRAGDPVGAGRHLAEAARRALADGAAASAVDLLEQAEPLVTADPALHADVQESRVQALVEAGQIDRSLQMIAELDGVGGGWNPARLAALHTHLAWAAVVAARAADGMDQIAAARRLLGDGASPQQSAAIDVVSAHLVFELPGPGQFQLAEQMARQAAAVAEQHDMPVVACQAWQLLGMLTRRRDVDEATLYLERSRQLAVKHGLRIWEIHALVRLGNDDAARDGNLRRLRHVARDAWTAGAVTAAYQAESSIALQVALQGGFAEATEIIDRALPATTRLQLGETAGHLWQTRAVVAAHQGHRREMERVIGELRRQQQDAHWADAKVFGLARAFCSLLEENRPRALAELASTLQADGGNPALSPISGRVGLHPLLRALAGENDAGAYENGADGVQRLRWNWQFVEATRAVLAGRAGEREVAEAAAASALQAAERYPLARHLILRLIAEPALADGWGDPVSWLREAEAFFHDAGAERVAGACRALLRRAGVATGQRREGVDNIPRSLRELGVTVREYQILDMITARLGNREIAERLHLSPRTVEKHVASLMAKAGHADRAALRDLVLDLRAS</sequence>
<protein>
    <submittedName>
        <fullName evidence="4">ATP-binding protein</fullName>
    </submittedName>
</protein>
<keyword evidence="1" id="KW-0547">Nucleotide-binding</keyword>
<dbReference type="InterPro" id="IPR003593">
    <property type="entry name" value="AAA+_ATPase"/>
</dbReference>
<keyword evidence="5" id="KW-1185">Reference proteome</keyword>
<dbReference type="Proteomes" id="UP001595788">
    <property type="component" value="Unassembled WGS sequence"/>
</dbReference>
<dbReference type="InterPro" id="IPR041664">
    <property type="entry name" value="AAA_16"/>
</dbReference>
<dbReference type="SUPFAM" id="SSF46894">
    <property type="entry name" value="C-terminal effector domain of the bipartite response regulators"/>
    <property type="match status" value="1"/>
</dbReference>
<dbReference type="Pfam" id="PF13191">
    <property type="entry name" value="AAA_16"/>
    <property type="match status" value="1"/>
</dbReference>
<dbReference type="SMART" id="SM00421">
    <property type="entry name" value="HTH_LUXR"/>
    <property type="match status" value="1"/>
</dbReference>
<dbReference type="RefSeq" id="WP_377522155.1">
    <property type="nucleotide sequence ID" value="NZ_JBHSBT010000016.1"/>
</dbReference>
<keyword evidence="2 4" id="KW-0067">ATP-binding</keyword>
<dbReference type="EMBL" id="JBHSBT010000016">
    <property type="protein sequence ID" value="MFC4147637.1"/>
    <property type="molecule type" value="Genomic_DNA"/>
</dbReference>
<dbReference type="SMART" id="SM00382">
    <property type="entry name" value="AAA"/>
    <property type="match status" value="1"/>
</dbReference>
<dbReference type="Gene3D" id="1.10.10.10">
    <property type="entry name" value="Winged helix-like DNA-binding domain superfamily/Winged helix DNA-binding domain"/>
    <property type="match status" value="1"/>
</dbReference>
<accession>A0ABV8MC75</accession>
<dbReference type="InterPro" id="IPR000792">
    <property type="entry name" value="Tscrpt_reg_LuxR_C"/>
</dbReference>
<evidence type="ECO:0000313" key="5">
    <source>
        <dbReference type="Proteomes" id="UP001595788"/>
    </source>
</evidence>
<reference evidence="5" key="1">
    <citation type="journal article" date="2019" name="Int. J. Syst. Evol. Microbiol.">
        <title>The Global Catalogue of Microorganisms (GCM) 10K type strain sequencing project: providing services to taxonomists for standard genome sequencing and annotation.</title>
        <authorList>
            <consortium name="The Broad Institute Genomics Platform"/>
            <consortium name="The Broad Institute Genome Sequencing Center for Infectious Disease"/>
            <person name="Wu L."/>
            <person name="Ma J."/>
        </authorList>
    </citation>
    <scope>NUCLEOTIDE SEQUENCE [LARGE SCALE GENOMIC DNA]</scope>
    <source>
        <strain evidence="5">2803GPT1-18</strain>
    </source>
</reference>
<dbReference type="PANTHER" id="PTHR16305:SF35">
    <property type="entry name" value="TRANSCRIPTIONAL ACTIVATOR DOMAIN"/>
    <property type="match status" value="1"/>
</dbReference>
<dbReference type="PROSITE" id="PS50043">
    <property type="entry name" value="HTH_LUXR_2"/>
    <property type="match status" value="1"/>
</dbReference>
<proteinExistence type="predicted"/>
<evidence type="ECO:0000313" key="4">
    <source>
        <dbReference type="EMBL" id="MFC4147637.1"/>
    </source>
</evidence>
<name>A0ABV8MC75_9ACTN</name>
<comment type="caution">
    <text evidence="4">The sequence shown here is derived from an EMBL/GenBank/DDBJ whole genome shotgun (WGS) entry which is preliminary data.</text>
</comment>
<dbReference type="InterPro" id="IPR036388">
    <property type="entry name" value="WH-like_DNA-bd_sf"/>
</dbReference>
<dbReference type="PANTHER" id="PTHR16305">
    <property type="entry name" value="TESTICULAR SOLUBLE ADENYLYL CYCLASE"/>
    <property type="match status" value="1"/>
</dbReference>
<dbReference type="PRINTS" id="PR00038">
    <property type="entry name" value="HTHLUXR"/>
</dbReference>
<dbReference type="SUPFAM" id="SSF52540">
    <property type="entry name" value="P-loop containing nucleoside triphosphate hydrolases"/>
    <property type="match status" value="1"/>
</dbReference>
<dbReference type="InterPro" id="IPR027417">
    <property type="entry name" value="P-loop_NTPase"/>
</dbReference>
<dbReference type="Pfam" id="PF00196">
    <property type="entry name" value="GerE"/>
    <property type="match status" value="1"/>
</dbReference>
<organism evidence="4 5">
    <name type="scientific">Micromonospora mangrovi</name>
    <dbReference type="NCBI Taxonomy" id="1182597"/>
    <lineage>
        <taxon>Bacteria</taxon>
        <taxon>Bacillati</taxon>
        <taxon>Actinomycetota</taxon>
        <taxon>Actinomycetes</taxon>
        <taxon>Micromonosporales</taxon>
        <taxon>Micromonosporaceae</taxon>
        <taxon>Micromonospora</taxon>
    </lineage>
</organism>
<dbReference type="CDD" id="cd06170">
    <property type="entry name" value="LuxR_C_like"/>
    <property type="match status" value="1"/>
</dbReference>
<evidence type="ECO:0000256" key="1">
    <source>
        <dbReference type="ARBA" id="ARBA00022741"/>
    </source>
</evidence>
<evidence type="ECO:0000259" key="3">
    <source>
        <dbReference type="PROSITE" id="PS50043"/>
    </source>
</evidence>
<dbReference type="InterPro" id="IPR016032">
    <property type="entry name" value="Sig_transdc_resp-reg_C-effctor"/>
</dbReference>
<dbReference type="GO" id="GO:0005524">
    <property type="term" value="F:ATP binding"/>
    <property type="evidence" value="ECO:0007669"/>
    <property type="project" value="UniProtKB-KW"/>
</dbReference>
<evidence type="ECO:0000256" key="2">
    <source>
        <dbReference type="ARBA" id="ARBA00022840"/>
    </source>
</evidence>